<feature type="domain" description="Carrier" evidence="1">
    <location>
        <begin position="5"/>
        <end position="81"/>
    </location>
</feature>
<evidence type="ECO:0000313" key="3">
    <source>
        <dbReference type="Proteomes" id="UP000257039"/>
    </source>
</evidence>
<sequence length="84" mass="9678">MKDKAALTHFLLEQIKAIAPDSDTDDLDPDEDMREELDLDSMDFLRLLESIAKQLNINIPEMDYNKITTLNTMVSYLSERQSSL</sequence>
<dbReference type="InterPro" id="IPR036736">
    <property type="entry name" value="ACP-like_sf"/>
</dbReference>
<proteinExistence type="predicted"/>
<keyword evidence="3" id="KW-1185">Reference proteome</keyword>
<name>A0A4P9VL82_9GAMM</name>
<gene>
    <name evidence="2" type="ORF">B9G39_11975</name>
</gene>
<dbReference type="AlphaFoldDB" id="A0A4P9VL82"/>
<dbReference type="Pfam" id="PF00550">
    <property type="entry name" value="PP-binding"/>
    <property type="match status" value="1"/>
</dbReference>
<comment type="caution">
    <text evidence="2">The sequence shown here is derived from an EMBL/GenBank/DDBJ whole genome shotgun (WGS) entry which is preliminary data.</text>
</comment>
<dbReference type="SUPFAM" id="SSF47336">
    <property type="entry name" value="ACP-like"/>
    <property type="match status" value="1"/>
</dbReference>
<evidence type="ECO:0000313" key="2">
    <source>
        <dbReference type="EMBL" id="RDH44108.1"/>
    </source>
</evidence>
<accession>A0A4P9VL82</accession>
<evidence type="ECO:0000259" key="1">
    <source>
        <dbReference type="PROSITE" id="PS50075"/>
    </source>
</evidence>
<dbReference type="RefSeq" id="WP_094787318.1">
    <property type="nucleotide sequence ID" value="NZ_NDXW01000001.1"/>
</dbReference>
<reference evidence="2 3" key="1">
    <citation type="submission" date="2017-04" db="EMBL/GenBank/DDBJ databases">
        <title>Draft genome sequence of Zooshikella ganghwensis VG4 isolated from Red Sea sediments.</title>
        <authorList>
            <person name="Rehman Z."/>
            <person name="Alam I."/>
            <person name="Kamau A."/>
            <person name="Bajic V."/>
            <person name="Leiknes T."/>
        </authorList>
    </citation>
    <scope>NUCLEOTIDE SEQUENCE [LARGE SCALE GENOMIC DNA]</scope>
    <source>
        <strain evidence="2 3">VG4</strain>
    </source>
</reference>
<dbReference type="PROSITE" id="PS50075">
    <property type="entry name" value="CARRIER"/>
    <property type="match status" value="1"/>
</dbReference>
<dbReference type="EMBL" id="NDXW01000001">
    <property type="protein sequence ID" value="RDH44108.1"/>
    <property type="molecule type" value="Genomic_DNA"/>
</dbReference>
<dbReference type="Gene3D" id="1.10.1200.10">
    <property type="entry name" value="ACP-like"/>
    <property type="match status" value="1"/>
</dbReference>
<organism evidence="2 3">
    <name type="scientific">Zooshikella ganghwensis</name>
    <dbReference type="NCBI Taxonomy" id="202772"/>
    <lineage>
        <taxon>Bacteria</taxon>
        <taxon>Pseudomonadati</taxon>
        <taxon>Pseudomonadota</taxon>
        <taxon>Gammaproteobacteria</taxon>
        <taxon>Oceanospirillales</taxon>
        <taxon>Zooshikellaceae</taxon>
        <taxon>Zooshikella</taxon>
    </lineage>
</organism>
<protein>
    <submittedName>
        <fullName evidence="2">Acyl carrier protein</fullName>
    </submittedName>
</protein>
<dbReference type="InterPro" id="IPR009081">
    <property type="entry name" value="PP-bd_ACP"/>
</dbReference>
<dbReference type="Proteomes" id="UP000257039">
    <property type="component" value="Unassembled WGS sequence"/>
</dbReference>